<organism evidence="1 2">
    <name type="scientific">Piloderma croceum (strain F 1598)</name>
    <dbReference type="NCBI Taxonomy" id="765440"/>
    <lineage>
        <taxon>Eukaryota</taxon>
        <taxon>Fungi</taxon>
        <taxon>Dikarya</taxon>
        <taxon>Basidiomycota</taxon>
        <taxon>Agaricomycotina</taxon>
        <taxon>Agaricomycetes</taxon>
        <taxon>Agaricomycetidae</taxon>
        <taxon>Atheliales</taxon>
        <taxon>Atheliaceae</taxon>
        <taxon>Piloderma</taxon>
    </lineage>
</organism>
<dbReference type="AlphaFoldDB" id="A0A0C3GG57"/>
<sequence length="53" mass="5915">MVVGYIEVVAELLVHHRRPGRHSFLSHGHLSEIAIFVFLSSTSVTSDLDLNLN</sequence>
<accession>A0A0C3GG57</accession>
<evidence type="ECO:0000313" key="2">
    <source>
        <dbReference type="Proteomes" id="UP000054166"/>
    </source>
</evidence>
<name>A0A0C3GG57_PILCF</name>
<gene>
    <name evidence="1" type="ORF">PILCRDRAFT_191520</name>
</gene>
<proteinExistence type="predicted"/>
<reference evidence="2" key="2">
    <citation type="submission" date="2015-01" db="EMBL/GenBank/DDBJ databases">
        <title>Evolutionary Origins and Diversification of the Mycorrhizal Mutualists.</title>
        <authorList>
            <consortium name="DOE Joint Genome Institute"/>
            <consortium name="Mycorrhizal Genomics Consortium"/>
            <person name="Kohler A."/>
            <person name="Kuo A."/>
            <person name="Nagy L.G."/>
            <person name="Floudas D."/>
            <person name="Copeland A."/>
            <person name="Barry K.W."/>
            <person name="Cichocki N."/>
            <person name="Veneault-Fourrey C."/>
            <person name="LaButti K."/>
            <person name="Lindquist E.A."/>
            <person name="Lipzen A."/>
            <person name="Lundell T."/>
            <person name="Morin E."/>
            <person name="Murat C."/>
            <person name="Riley R."/>
            <person name="Ohm R."/>
            <person name="Sun H."/>
            <person name="Tunlid A."/>
            <person name="Henrissat B."/>
            <person name="Grigoriev I.V."/>
            <person name="Hibbett D.S."/>
            <person name="Martin F."/>
        </authorList>
    </citation>
    <scope>NUCLEOTIDE SEQUENCE [LARGE SCALE GENOMIC DNA]</scope>
    <source>
        <strain evidence="2">F 1598</strain>
    </source>
</reference>
<reference evidence="1 2" key="1">
    <citation type="submission" date="2014-04" db="EMBL/GenBank/DDBJ databases">
        <authorList>
            <consortium name="DOE Joint Genome Institute"/>
            <person name="Kuo A."/>
            <person name="Tarkka M."/>
            <person name="Buscot F."/>
            <person name="Kohler A."/>
            <person name="Nagy L.G."/>
            <person name="Floudas D."/>
            <person name="Copeland A."/>
            <person name="Barry K.W."/>
            <person name="Cichocki N."/>
            <person name="Veneault-Fourrey C."/>
            <person name="LaButti K."/>
            <person name="Lindquist E.A."/>
            <person name="Lipzen A."/>
            <person name="Lundell T."/>
            <person name="Morin E."/>
            <person name="Murat C."/>
            <person name="Sun H."/>
            <person name="Tunlid A."/>
            <person name="Henrissat B."/>
            <person name="Grigoriev I.V."/>
            <person name="Hibbett D.S."/>
            <person name="Martin F."/>
            <person name="Nordberg H.P."/>
            <person name="Cantor M.N."/>
            <person name="Hua S.X."/>
        </authorList>
    </citation>
    <scope>NUCLEOTIDE SEQUENCE [LARGE SCALE GENOMIC DNA]</scope>
    <source>
        <strain evidence="1 2">F 1598</strain>
    </source>
</reference>
<protein>
    <submittedName>
        <fullName evidence="1">Uncharacterized protein</fullName>
    </submittedName>
</protein>
<dbReference type="HOGENOM" id="CLU_3069484_0_0_1"/>
<dbReference type="Proteomes" id="UP000054166">
    <property type="component" value="Unassembled WGS sequence"/>
</dbReference>
<dbReference type="EMBL" id="KN832974">
    <property type="protein sequence ID" value="KIM89616.1"/>
    <property type="molecule type" value="Genomic_DNA"/>
</dbReference>
<keyword evidence="2" id="KW-1185">Reference proteome</keyword>
<evidence type="ECO:0000313" key="1">
    <source>
        <dbReference type="EMBL" id="KIM89616.1"/>
    </source>
</evidence>
<dbReference type="InParanoid" id="A0A0C3GG57"/>